<protein>
    <recommendedName>
        <fullName evidence="1">DUF7344 domain-containing protein</fullName>
    </recommendedName>
</protein>
<proteinExistence type="predicted"/>
<accession>A0ABD5YSD0</accession>
<gene>
    <name evidence="2" type="ORF">ACFQL7_21660</name>
</gene>
<dbReference type="InterPro" id="IPR055768">
    <property type="entry name" value="DUF7344"/>
</dbReference>
<dbReference type="Pfam" id="PF24035">
    <property type="entry name" value="DUF7344"/>
    <property type="match status" value="2"/>
</dbReference>
<keyword evidence="3" id="KW-1185">Reference proteome</keyword>
<dbReference type="AlphaFoldDB" id="A0ABD5YSD0"/>
<evidence type="ECO:0000313" key="3">
    <source>
        <dbReference type="Proteomes" id="UP001596417"/>
    </source>
</evidence>
<sequence length="266" mass="30219">MTSWKGENFLRSHNPAIEAITSEERRMILDALLTQSPLTEGALVEFLATSEKERESDSPTREALQIDLFHTNLPTLKATDLIAWDQSKETVETTNHPALTDPRFSKILKLDSDGLNTALRGISHEYRRIALTILRDKHEPISRDTLAREIAQRCETQTVPETAMIEEVAISLHHTHFPKLCEMNLITYDADTERASYTANQTLEEVFKIIYDPDQSIVDKYEGFLRGLQETYPQPGQDRRTQLSGLSGGIPLWLILQVFGRLSSQI</sequence>
<feature type="domain" description="DUF7344" evidence="1">
    <location>
        <begin position="18"/>
        <end position="92"/>
    </location>
</feature>
<dbReference type="EMBL" id="JBHTAX010000004">
    <property type="protein sequence ID" value="MFC7192159.1"/>
    <property type="molecule type" value="Genomic_DNA"/>
</dbReference>
<dbReference type="RefSeq" id="WP_390206651.1">
    <property type="nucleotide sequence ID" value="NZ_JBHTAX010000004.1"/>
</dbReference>
<evidence type="ECO:0000259" key="1">
    <source>
        <dbReference type="Pfam" id="PF24035"/>
    </source>
</evidence>
<comment type="caution">
    <text evidence="2">The sequence shown here is derived from an EMBL/GenBank/DDBJ whole genome shotgun (WGS) entry which is preliminary data.</text>
</comment>
<dbReference type="Proteomes" id="UP001596417">
    <property type="component" value="Unassembled WGS sequence"/>
</dbReference>
<evidence type="ECO:0000313" key="2">
    <source>
        <dbReference type="EMBL" id="MFC7192159.1"/>
    </source>
</evidence>
<reference evidence="2 3" key="1">
    <citation type="journal article" date="2019" name="Int. J. Syst. Evol. Microbiol.">
        <title>The Global Catalogue of Microorganisms (GCM) 10K type strain sequencing project: providing services to taxonomists for standard genome sequencing and annotation.</title>
        <authorList>
            <consortium name="The Broad Institute Genomics Platform"/>
            <consortium name="The Broad Institute Genome Sequencing Center for Infectious Disease"/>
            <person name="Wu L."/>
            <person name="Ma J."/>
        </authorList>
    </citation>
    <scope>NUCLEOTIDE SEQUENCE [LARGE SCALE GENOMIC DNA]</scope>
    <source>
        <strain evidence="2 3">RDMS1</strain>
    </source>
</reference>
<organism evidence="2 3">
    <name type="scientific">Halocatena marina</name>
    <dbReference type="NCBI Taxonomy" id="2934937"/>
    <lineage>
        <taxon>Archaea</taxon>
        <taxon>Methanobacteriati</taxon>
        <taxon>Methanobacteriota</taxon>
        <taxon>Stenosarchaea group</taxon>
        <taxon>Halobacteria</taxon>
        <taxon>Halobacteriales</taxon>
        <taxon>Natronomonadaceae</taxon>
        <taxon>Halocatena</taxon>
    </lineage>
</organism>
<feature type="domain" description="DUF7344" evidence="1">
    <location>
        <begin position="122"/>
        <end position="194"/>
    </location>
</feature>
<name>A0ABD5YSD0_9EURY</name>